<dbReference type="EMBL" id="PGVE01000042">
    <property type="protein sequence ID" value="PLS04898.1"/>
    <property type="molecule type" value="Genomic_DNA"/>
</dbReference>
<organism evidence="1 2">
    <name type="scientific">Neobacillus cucumis</name>
    <dbReference type="NCBI Taxonomy" id="1740721"/>
    <lineage>
        <taxon>Bacteria</taxon>
        <taxon>Bacillati</taxon>
        <taxon>Bacillota</taxon>
        <taxon>Bacilli</taxon>
        <taxon>Bacillales</taxon>
        <taxon>Bacillaceae</taxon>
        <taxon>Neobacillus</taxon>
    </lineage>
</organism>
<proteinExistence type="predicted"/>
<name>A0A2N5HH91_9BACI</name>
<keyword evidence="2" id="KW-1185">Reference proteome</keyword>
<dbReference type="AlphaFoldDB" id="A0A2N5HH91"/>
<protein>
    <submittedName>
        <fullName evidence="1">Uncharacterized protein</fullName>
    </submittedName>
</protein>
<accession>A0A2N5HH91</accession>
<comment type="caution">
    <text evidence="1">The sequence shown here is derived from an EMBL/GenBank/DDBJ whole genome shotgun (WGS) entry which is preliminary data.</text>
</comment>
<gene>
    <name evidence="1" type="ORF">CVD27_11680</name>
</gene>
<evidence type="ECO:0000313" key="2">
    <source>
        <dbReference type="Proteomes" id="UP000234950"/>
    </source>
</evidence>
<evidence type="ECO:0000313" key="1">
    <source>
        <dbReference type="EMBL" id="PLS04898.1"/>
    </source>
</evidence>
<sequence>MLEKIFSQYRRKNPNKKISNAWYCEKAIRTLLETEKNGKLFKRTKNETISKRVGRMIHEGKIVVQEECQ</sequence>
<reference evidence="1 2" key="1">
    <citation type="submission" date="2017-11" db="EMBL/GenBank/DDBJ databases">
        <title>Comparitive Functional Genomics of Dry Heat Resistant strains isolated from the Viking Spacecraft.</title>
        <authorList>
            <person name="Seuylemezian A."/>
            <person name="Cooper K."/>
            <person name="Vaishampayan P."/>
        </authorList>
    </citation>
    <scope>NUCLEOTIDE SEQUENCE [LARGE SCALE GENOMIC DNA]</scope>
    <source>
        <strain evidence="1 2">V32-6</strain>
    </source>
</reference>
<dbReference type="Proteomes" id="UP000234950">
    <property type="component" value="Unassembled WGS sequence"/>
</dbReference>